<dbReference type="GO" id="GO:0003735">
    <property type="term" value="F:structural constituent of ribosome"/>
    <property type="evidence" value="ECO:0007669"/>
    <property type="project" value="InterPro"/>
</dbReference>
<dbReference type="InterPro" id="IPR036322">
    <property type="entry name" value="WD40_repeat_dom_sf"/>
</dbReference>
<dbReference type="Gene3D" id="3.30.40.10">
    <property type="entry name" value="Zinc/RING finger domain, C3HC4 (zinc finger)"/>
    <property type="match status" value="1"/>
</dbReference>
<dbReference type="SUPFAM" id="SSF50978">
    <property type="entry name" value="WD40 repeat-like"/>
    <property type="match status" value="1"/>
</dbReference>
<evidence type="ECO:0000256" key="1">
    <source>
        <dbReference type="ARBA" id="ARBA00010592"/>
    </source>
</evidence>
<feature type="repeat" description="WD" evidence="8">
    <location>
        <begin position="832"/>
        <end position="871"/>
    </location>
</feature>
<evidence type="ECO:0000259" key="11">
    <source>
        <dbReference type="PROSITE" id="PS50089"/>
    </source>
</evidence>
<dbReference type="PROSITE" id="PS50082">
    <property type="entry name" value="WD_REPEATS_2"/>
    <property type="match status" value="2"/>
</dbReference>
<dbReference type="InterPro" id="IPR005568">
    <property type="entry name" value="Ribosomal_uL6_N"/>
</dbReference>
<dbReference type="EMBL" id="CM010717">
    <property type="protein sequence ID" value="RZC54608.1"/>
    <property type="molecule type" value="Genomic_DNA"/>
</dbReference>
<dbReference type="Gramene" id="RZC54608">
    <property type="protein sequence ID" value="RZC54608"/>
    <property type="gene ID" value="C5167_013451"/>
</dbReference>
<dbReference type="Gene3D" id="1.10.510.10">
    <property type="entry name" value="Transferase(Phosphotransferase) domain 1"/>
    <property type="match status" value="1"/>
</dbReference>
<dbReference type="InterPro" id="IPR001680">
    <property type="entry name" value="WD40_rpt"/>
</dbReference>
<feature type="region of interest" description="Disordered" evidence="9">
    <location>
        <begin position="172"/>
        <end position="195"/>
    </location>
</feature>
<evidence type="ECO:0000256" key="7">
    <source>
        <dbReference type="PROSITE-ProRule" id="PRU00175"/>
    </source>
</evidence>
<dbReference type="PANTHER" id="PTHR10715:SF0">
    <property type="entry name" value="LARGE RIBOSOMAL SUBUNIT PROTEIN EL6"/>
    <property type="match status" value="1"/>
</dbReference>
<keyword evidence="5" id="KW-0689">Ribosomal protein</keyword>
<dbReference type="InterPro" id="IPR000915">
    <property type="entry name" value="60S_ribosomal_eL6"/>
</dbReference>
<dbReference type="InterPro" id="IPR013083">
    <property type="entry name" value="Znf_RING/FYVE/PHD"/>
</dbReference>
<evidence type="ECO:0000256" key="3">
    <source>
        <dbReference type="ARBA" id="ARBA00022771"/>
    </source>
</evidence>
<dbReference type="InterPro" id="IPR001841">
    <property type="entry name" value="Znf_RING"/>
</dbReference>
<evidence type="ECO:0000256" key="5">
    <source>
        <dbReference type="ARBA" id="ARBA00022980"/>
    </source>
</evidence>
<dbReference type="PROSITE" id="PS50089">
    <property type="entry name" value="ZF_RING_2"/>
    <property type="match status" value="1"/>
</dbReference>
<dbReference type="Pfam" id="PF03868">
    <property type="entry name" value="Ribosomal_L6e_N"/>
    <property type="match status" value="1"/>
</dbReference>
<dbReference type="InterPro" id="IPR011009">
    <property type="entry name" value="Kinase-like_dom_sf"/>
</dbReference>
<feature type="domain" description="Protein kinase" evidence="10">
    <location>
        <begin position="411"/>
        <end position="748"/>
    </location>
</feature>
<dbReference type="GO" id="GO:0008270">
    <property type="term" value="F:zinc ion binding"/>
    <property type="evidence" value="ECO:0007669"/>
    <property type="project" value="UniProtKB-KW"/>
</dbReference>
<dbReference type="Pfam" id="PF00400">
    <property type="entry name" value="WD40"/>
    <property type="match status" value="2"/>
</dbReference>
<dbReference type="Gene3D" id="2.130.10.10">
    <property type="entry name" value="YVTN repeat-like/Quinoprotein amine dehydrogenase"/>
    <property type="match status" value="1"/>
</dbReference>
<evidence type="ECO:0000259" key="10">
    <source>
        <dbReference type="PROSITE" id="PS50011"/>
    </source>
</evidence>
<dbReference type="InterPro" id="IPR015943">
    <property type="entry name" value="WD40/YVTN_repeat-like_dom_sf"/>
</dbReference>
<dbReference type="OMA" id="RIEYANV"/>
<evidence type="ECO:0000256" key="8">
    <source>
        <dbReference type="PROSITE-ProRule" id="PRU00221"/>
    </source>
</evidence>
<sequence>MAPSKVRTPKVSRNPDLIRGVGKFSRSKMYHKRGLWAIKDKNGGVFPKHDAKPAAAAVAVKAPKFYPADDVKKPLVNKRKAKPTKLRASITPGTVLIILAGRFKGKRVVFLKQLPSGLLLVTGPFKVNGVPLRRVNQAYVIGTSTKVDISGVNTDKFDDKYFSKPTEKKKKKGEGEFFESEEKEKNNLPQDKKDDQKTLDASLLKAIEGVADLKTYLGARFSLKSGMKPHELFDDGATECPVCLQIYSSEKIKEEDEEERSVVPRVLSCGHSACESCLSRLPQRYSNTIRCPACTQLVHFPPQGPSSLPKNIDLLSFIEQHNKTPNPSSSSTTNSQVRKQHDFIPGLLWSDDEEFYSNWKDWILPNDLLSIKEEENCKLGNEDFLSLSLYQARVSNPLKRWCFDFRTGQTVSLLHVVSSSFDASVNDKKIGVCKLGINLSYNARVMEALKRLREEERAELSLILSASFRQLRVCKVYGLWMNSNDGSVFLVCQHFDNHLTNKLLCLRETSISGDEESKDETIWNVDMNEETMSGFALVGMDLCEALIGLHYEGVVCGCLALSCFPYDRFGHLCIDPNEVLVMGRRVQKGIAEIVATSSINGVNSDELLIQTQASFDSGQAFVSPEVLLRLFNSKGIVAPDMDSLGYSVGYGSDVWSLACTLILLLLGDSVAEGLFQDLYHHLPNSKKENCDKLLGVYNDWMERTSSKLGSTLSTKYASLHQILHRCLEFNPGVRPQVIDVLMCIRELISRPRVDISVNLVDVVDVETVHCLTLGFLCDSLKEVGKELETQENGYEVCEVNQGGVEFGQVRDGTCERDAVKGMCIGKLKAINLQGHIDCITGFAVGGGFLFSTSFDKTVNVWSLQNFSHMQSLKGHEHRVMAVGIPLAQESLKKWFELKDWRYSGIHALAVSGTEYLYTGSGDKSIKDYTLTYTMNDHNSVVSSLTVCDGVLYSGSWDGTVRLWALRDHSPLAVLGDNTPGSLSSVLSLSVEPHMLVASYESGCVKVWRDDVLSSSIQTDTGANLALVMDGRWLFMGGWNKTVNVQELLGDDELRVNVRPLGSIPCVSVVTALAYWEGKLYVGFADSIIKVYYYEP</sequence>
<dbReference type="CDD" id="cd13156">
    <property type="entry name" value="KOW_RPL6"/>
    <property type="match status" value="1"/>
</dbReference>
<evidence type="ECO:0000256" key="6">
    <source>
        <dbReference type="ARBA" id="ARBA00023274"/>
    </source>
</evidence>
<dbReference type="InterPro" id="IPR008991">
    <property type="entry name" value="Translation_prot_SH3-like_sf"/>
</dbReference>
<dbReference type="GO" id="GO:0000027">
    <property type="term" value="P:ribosomal large subunit assembly"/>
    <property type="evidence" value="ECO:0007669"/>
    <property type="project" value="TreeGrafter"/>
</dbReference>
<dbReference type="GO" id="GO:0022625">
    <property type="term" value="C:cytosolic large ribosomal subunit"/>
    <property type="evidence" value="ECO:0007669"/>
    <property type="project" value="TreeGrafter"/>
</dbReference>
<evidence type="ECO:0000256" key="4">
    <source>
        <dbReference type="ARBA" id="ARBA00022833"/>
    </source>
</evidence>
<dbReference type="InterPro" id="IPR014722">
    <property type="entry name" value="Rib_uL2_dom2"/>
</dbReference>
<dbReference type="InterPro" id="IPR000719">
    <property type="entry name" value="Prot_kinase_dom"/>
</dbReference>
<dbReference type="Proteomes" id="UP000316621">
    <property type="component" value="Chromosome 3"/>
</dbReference>
<organism evidence="12 13">
    <name type="scientific">Papaver somniferum</name>
    <name type="common">Opium poppy</name>
    <dbReference type="NCBI Taxonomy" id="3469"/>
    <lineage>
        <taxon>Eukaryota</taxon>
        <taxon>Viridiplantae</taxon>
        <taxon>Streptophyta</taxon>
        <taxon>Embryophyta</taxon>
        <taxon>Tracheophyta</taxon>
        <taxon>Spermatophyta</taxon>
        <taxon>Magnoliopsida</taxon>
        <taxon>Ranunculales</taxon>
        <taxon>Papaveraceae</taxon>
        <taxon>Papaveroideae</taxon>
        <taxon>Papaver</taxon>
    </lineage>
</organism>
<dbReference type="STRING" id="3469.A0A4Y7J4D4"/>
<dbReference type="SMART" id="SM00320">
    <property type="entry name" value="WD40"/>
    <property type="match status" value="4"/>
</dbReference>
<dbReference type="PROSITE" id="PS50011">
    <property type="entry name" value="PROTEIN_KINASE_DOM"/>
    <property type="match status" value="1"/>
</dbReference>
<reference evidence="12 13" key="1">
    <citation type="journal article" date="2018" name="Science">
        <title>The opium poppy genome and morphinan production.</title>
        <authorList>
            <person name="Guo L."/>
            <person name="Winzer T."/>
            <person name="Yang X."/>
            <person name="Li Y."/>
            <person name="Ning Z."/>
            <person name="He Z."/>
            <person name="Teodor R."/>
            <person name="Lu Y."/>
            <person name="Bowser T.A."/>
            <person name="Graham I.A."/>
            <person name="Ye K."/>
        </authorList>
    </citation>
    <scope>NUCLEOTIDE SEQUENCE [LARGE SCALE GENOMIC DNA]</scope>
    <source>
        <strain evidence="13">cv. HN1</strain>
        <tissue evidence="12">Leaves</tissue>
    </source>
</reference>
<proteinExistence type="inferred from homology"/>
<dbReference type="GO" id="GO:0002181">
    <property type="term" value="P:cytoplasmic translation"/>
    <property type="evidence" value="ECO:0007669"/>
    <property type="project" value="TreeGrafter"/>
</dbReference>
<dbReference type="PANTHER" id="PTHR10715">
    <property type="entry name" value="60S RIBOSOMAL PROTEIN L6"/>
    <property type="match status" value="1"/>
</dbReference>
<dbReference type="SMART" id="SM00184">
    <property type="entry name" value="RING"/>
    <property type="match status" value="1"/>
</dbReference>
<dbReference type="Pfam" id="PF13445">
    <property type="entry name" value="zf-RING_UBOX"/>
    <property type="match status" value="1"/>
</dbReference>
<dbReference type="GO" id="GO:0004672">
    <property type="term" value="F:protein kinase activity"/>
    <property type="evidence" value="ECO:0007669"/>
    <property type="project" value="InterPro"/>
</dbReference>
<dbReference type="InterPro" id="IPR027370">
    <property type="entry name" value="Znf-RING_euk"/>
</dbReference>
<accession>A0A4Y7J4D4</accession>
<dbReference type="SUPFAM" id="SSF57850">
    <property type="entry name" value="RING/U-box"/>
    <property type="match status" value="1"/>
</dbReference>
<evidence type="ECO:0000256" key="9">
    <source>
        <dbReference type="SAM" id="MobiDB-lite"/>
    </source>
</evidence>
<feature type="domain" description="RING-type" evidence="11">
    <location>
        <begin position="240"/>
        <end position="295"/>
    </location>
</feature>
<dbReference type="SUPFAM" id="SSF50104">
    <property type="entry name" value="Translation proteins SH3-like domain"/>
    <property type="match status" value="1"/>
</dbReference>
<evidence type="ECO:0008006" key="14">
    <source>
        <dbReference type="Google" id="ProtNLM"/>
    </source>
</evidence>
<dbReference type="SUPFAM" id="SSF56112">
    <property type="entry name" value="Protein kinase-like (PK-like)"/>
    <property type="match status" value="1"/>
</dbReference>
<evidence type="ECO:0000313" key="12">
    <source>
        <dbReference type="EMBL" id="RZC54608.1"/>
    </source>
</evidence>
<dbReference type="GO" id="GO:0003723">
    <property type="term" value="F:RNA binding"/>
    <property type="evidence" value="ECO:0007669"/>
    <property type="project" value="TreeGrafter"/>
</dbReference>
<name>A0A4Y7J4D4_PAPSO</name>
<gene>
    <name evidence="12" type="ORF">C5167_013451</name>
</gene>
<keyword evidence="6" id="KW-0687">Ribonucleoprotein</keyword>
<dbReference type="AlphaFoldDB" id="A0A4Y7J4D4"/>
<protein>
    <recommendedName>
        <fullName evidence="14">60S ribosomal protein L6</fullName>
    </recommendedName>
</protein>
<feature type="compositionally biased region" description="Basic and acidic residues" evidence="9">
    <location>
        <begin position="180"/>
        <end position="195"/>
    </location>
</feature>
<dbReference type="Pfam" id="PF01159">
    <property type="entry name" value="Ribosomal_L6e"/>
    <property type="match status" value="1"/>
</dbReference>
<keyword evidence="2" id="KW-0479">Metal-binding</keyword>
<dbReference type="Gene3D" id="2.30.30.30">
    <property type="match status" value="1"/>
</dbReference>
<keyword evidence="13" id="KW-1185">Reference proteome</keyword>
<dbReference type="GO" id="GO:0005524">
    <property type="term" value="F:ATP binding"/>
    <property type="evidence" value="ECO:0007669"/>
    <property type="project" value="InterPro"/>
</dbReference>
<dbReference type="InterPro" id="IPR041997">
    <property type="entry name" value="Ribosomal_eL6_KOW"/>
</dbReference>
<keyword evidence="8" id="KW-0853">WD repeat</keyword>
<keyword evidence="4" id="KW-0862">Zinc</keyword>
<keyword evidence="3 7" id="KW-0863">Zinc-finger</keyword>
<dbReference type="FunFam" id="2.30.30.30:FF:000014">
    <property type="entry name" value="60S ribosomal protein L6"/>
    <property type="match status" value="1"/>
</dbReference>
<comment type="similarity">
    <text evidence="1">Belongs to the eukaryotic ribosomal protein eL6 family.</text>
</comment>
<feature type="repeat" description="WD" evidence="8">
    <location>
        <begin position="934"/>
        <end position="973"/>
    </location>
</feature>
<evidence type="ECO:0000313" key="13">
    <source>
        <dbReference type="Proteomes" id="UP000316621"/>
    </source>
</evidence>
<evidence type="ECO:0000256" key="2">
    <source>
        <dbReference type="ARBA" id="ARBA00022723"/>
    </source>
</evidence>
<dbReference type="SMART" id="SM00220">
    <property type="entry name" value="S_TKc"/>
    <property type="match status" value="1"/>
</dbReference>